<evidence type="ECO:0000313" key="2">
    <source>
        <dbReference type="Proteomes" id="UP001140096"/>
    </source>
</evidence>
<reference evidence="1" key="1">
    <citation type="submission" date="2022-07" db="EMBL/GenBank/DDBJ databases">
        <title>Phylogenomic reconstructions and comparative analyses of Kickxellomycotina fungi.</title>
        <authorList>
            <person name="Reynolds N.K."/>
            <person name="Stajich J.E."/>
            <person name="Barry K."/>
            <person name="Grigoriev I.V."/>
            <person name="Crous P."/>
            <person name="Smith M.E."/>
        </authorList>
    </citation>
    <scope>NUCLEOTIDE SEQUENCE</scope>
    <source>
        <strain evidence="1">CBS 102833</strain>
    </source>
</reference>
<feature type="non-terminal residue" evidence="1">
    <location>
        <position position="191"/>
    </location>
</feature>
<sequence length="191" mass="21624">MANATWEPERFSTLYKLLGESPELTDDSPLFDELTKQLEKAKPDLAALFEYPGKNTQHRDELSKGTPTINGEKFKVSEDFIVEAKKLSDFLELDEDLAATLVHKAVPFEKRFELGAAESAILLFFHEREAKLLSIRTLLEGGTSPRVDEKVRDVFEKFVGDLLPSTLKSSNKMFPERVLATMSDLKTKQDK</sequence>
<gene>
    <name evidence="1" type="ORF">H4S07_007021</name>
</gene>
<keyword evidence="2" id="KW-1185">Reference proteome</keyword>
<evidence type="ECO:0000313" key="1">
    <source>
        <dbReference type="EMBL" id="KAJ2793532.1"/>
    </source>
</evidence>
<accession>A0ACC1KR18</accession>
<organism evidence="1 2">
    <name type="scientific">Coemansia furcata</name>
    <dbReference type="NCBI Taxonomy" id="417177"/>
    <lineage>
        <taxon>Eukaryota</taxon>
        <taxon>Fungi</taxon>
        <taxon>Fungi incertae sedis</taxon>
        <taxon>Zoopagomycota</taxon>
        <taxon>Kickxellomycotina</taxon>
        <taxon>Kickxellomycetes</taxon>
        <taxon>Kickxellales</taxon>
        <taxon>Kickxellaceae</taxon>
        <taxon>Coemansia</taxon>
    </lineage>
</organism>
<protein>
    <submittedName>
        <fullName evidence="1">Uncharacterized protein</fullName>
    </submittedName>
</protein>
<dbReference type="Proteomes" id="UP001140096">
    <property type="component" value="Unassembled WGS sequence"/>
</dbReference>
<dbReference type="EMBL" id="JANBUP010004666">
    <property type="protein sequence ID" value="KAJ2793532.1"/>
    <property type="molecule type" value="Genomic_DNA"/>
</dbReference>
<comment type="caution">
    <text evidence="1">The sequence shown here is derived from an EMBL/GenBank/DDBJ whole genome shotgun (WGS) entry which is preliminary data.</text>
</comment>
<name>A0ACC1KR18_9FUNG</name>
<proteinExistence type="predicted"/>